<accession>A0AAV5SJ92</accession>
<dbReference type="Proteomes" id="UP001432027">
    <property type="component" value="Unassembled WGS sequence"/>
</dbReference>
<keyword evidence="2" id="KW-1185">Reference proteome</keyword>
<evidence type="ECO:0000313" key="1">
    <source>
        <dbReference type="EMBL" id="GMS82985.1"/>
    </source>
</evidence>
<gene>
    <name evidence="1" type="ORF">PENTCL1PPCAC_5160</name>
</gene>
<comment type="caution">
    <text evidence="1">The sequence shown here is derived from an EMBL/GenBank/DDBJ whole genome shotgun (WGS) entry which is preliminary data.</text>
</comment>
<proteinExistence type="predicted"/>
<evidence type="ECO:0000313" key="2">
    <source>
        <dbReference type="Proteomes" id="UP001432027"/>
    </source>
</evidence>
<organism evidence="1 2">
    <name type="scientific">Pristionchus entomophagus</name>
    <dbReference type="NCBI Taxonomy" id="358040"/>
    <lineage>
        <taxon>Eukaryota</taxon>
        <taxon>Metazoa</taxon>
        <taxon>Ecdysozoa</taxon>
        <taxon>Nematoda</taxon>
        <taxon>Chromadorea</taxon>
        <taxon>Rhabditida</taxon>
        <taxon>Rhabditina</taxon>
        <taxon>Diplogasteromorpha</taxon>
        <taxon>Diplogasteroidea</taxon>
        <taxon>Neodiplogasteridae</taxon>
        <taxon>Pristionchus</taxon>
    </lineage>
</organism>
<reference evidence="1" key="1">
    <citation type="submission" date="2023-10" db="EMBL/GenBank/DDBJ databases">
        <title>Genome assembly of Pristionchus species.</title>
        <authorList>
            <person name="Yoshida K."/>
            <person name="Sommer R.J."/>
        </authorList>
    </citation>
    <scope>NUCLEOTIDE SEQUENCE</scope>
    <source>
        <strain evidence="1">RS0144</strain>
    </source>
</reference>
<sequence>MPIQDRPFFILLSGSRKVCHEQASLMMPNCPNITDGCPDLSQTISRLTIYFASLEIEQDTMMVCDDAQMRPHHHIM</sequence>
<feature type="non-terminal residue" evidence="1">
    <location>
        <position position="76"/>
    </location>
</feature>
<dbReference type="AlphaFoldDB" id="A0AAV5SJ92"/>
<protein>
    <submittedName>
        <fullName evidence="1">Uncharacterized protein</fullName>
    </submittedName>
</protein>
<dbReference type="EMBL" id="BTSX01000002">
    <property type="protein sequence ID" value="GMS82985.1"/>
    <property type="molecule type" value="Genomic_DNA"/>
</dbReference>
<name>A0AAV5SJ92_9BILA</name>